<dbReference type="InterPro" id="IPR011993">
    <property type="entry name" value="PH-like_dom_sf"/>
</dbReference>
<dbReference type="SUPFAM" id="SSF50729">
    <property type="entry name" value="PH domain-like"/>
    <property type="match status" value="1"/>
</dbReference>
<comment type="caution">
    <text evidence="3">The sequence shown here is derived from an EMBL/GenBank/DDBJ whole genome shotgun (WGS) entry which is preliminary data.</text>
</comment>
<gene>
    <name evidence="3" type="ORF">Bhyg_17062</name>
</gene>
<evidence type="ECO:0000256" key="1">
    <source>
        <dbReference type="SAM" id="MobiDB-lite"/>
    </source>
</evidence>
<evidence type="ECO:0000313" key="4">
    <source>
        <dbReference type="Proteomes" id="UP001151699"/>
    </source>
</evidence>
<organism evidence="3 4">
    <name type="scientific">Pseudolycoriella hygida</name>
    <dbReference type="NCBI Taxonomy" id="35572"/>
    <lineage>
        <taxon>Eukaryota</taxon>
        <taxon>Metazoa</taxon>
        <taxon>Ecdysozoa</taxon>
        <taxon>Arthropoda</taxon>
        <taxon>Hexapoda</taxon>
        <taxon>Insecta</taxon>
        <taxon>Pterygota</taxon>
        <taxon>Neoptera</taxon>
        <taxon>Endopterygota</taxon>
        <taxon>Diptera</taxon>
        <taxon>Nematocera</taxon>
        <taxon>Sciaroidea</taxon>
        <taxon>Sciaridae</taxon>
        <taxon>Pseudolycoriella</taxon>
    </lineage>
</organism>
<feature type="region of interest" description="Disordered" evidence="1">
    <location>
        <begin position="484"/>
        <end position="504"/>
    </location>
</feature>
<dbReference type="AlphaFoldDB" id="A0A9Q0MKG7"/>
<sequence length="504" mass="57433">MLKIDRTKSYLELKTFLEDIYVYLNNQITEKNEETSQTDHKPIADLISRCKNILNEYEIEYDSKVEQPYLEMNGNNKFDHPCEYVDVTSPIATNHTEVTSDEATETATSEQSIMEAKVNEFEANVACPFSGLPAAHLLIKKSPKVGNLLRIKEKNYIFNQSRMKYYSGLLDAWLLMYSSNSDLKPTICLNLQNYDLCNSDLYRKREQFQLISNEYKTDYSRSPKRYLLQAASANDYEEWLLAITTATKSSMMRRRLNSISRKLPSPPPSYESECVQQTRISDRSEGIYEEPSEMFSLLMCPNVQFDNWTQLPAAPELPVKSGTKCKTECDTESVAYDIPKSPPKPTAPDPDYQQKIQQVKTQLTMQMLAPKQMAKSLNSDEDKTKGKSKKKCKVEAEEIPKYSKKNWLLNRLSGKTGTNSGKLKIGTESVTTSDIPVSCDSVAENRLEGKRGGKVNMIISQLEANGHFPLRKEHLKESRYSKYSISNGDDEDYEPVTVAGRNVK</sequence>
<dbReference type="Gene3D" id="2.30.29.30">
    <property type="entry name" value="Pleckstrin-homology domain (PH domain)/Phosphotyrosine-binding domain (PTB)"/>
    <property type="match status" value="1"/>
</dbReference>
<name>A0A9Q0MKG7_9DIPT</name>
<dbReference type="OrthoDB" id="7774023at2759"/>
<reference evidence="3" key="1">
    <citation type="submission" date="2022-07" db="EMBL/GenBank/DDBJ databases">
        <authorList>
            <person name="Trinca V."/>
            <person name="Uliana J.V.C."/>
            <person name="Torres T.T."/>
            <person name="Ward R.J."/>
            <person name="Monesi N."/>
        </authorList>
    </citation>
    <scope>NUCLEOTIDE SEQUENCE</scope>
    <source>
        <strain evidence="3">HSMRA1968</strain>
        <tissue evidence="3">Whole embryos</tissue>
    </source>
</reference>
<feature type="domain" description="PH" evidence="2">
    <location>
        <begin position="141"/>
        <end position="248"/>
    </location>
</feature>
<dbReference type="PROSITE" id="PS50003">
    <property type="entry name" value="PH_DOMAIN"/>
    <property type="match status" value="1"/>
</dbReference>
<evidence type="ECO:0000313" key="3">
    <source>
        <dbReference type="EMBL" id="KAJ6632896.1"/>
    </source>
</evidence>
<accession>A0A9Q0MKG7</accession>
<dbReference type="Proteomes" id="UP001151699">
    <property type="component" value="Unassembled WGS sequence"/>
</dbReference>
<dbReference type="EMBL" id="WJQU01002412">
    <property type="protein sequence ID" value="KAJ6632896.1"/>
    <property type="molecule type" value="Genomic_DNA"/>
</dbReference>
<dbReference type="InterPro" id="IPR001849">
    <property type="entry name" value="PH_domain"/>
</dbReference>
<evidence type="ECO:0000259" key="2">
    <source>
        <dbReference type="PROSITE" id="PS50003"/>
    </source>
</evidence>
<keyword evidence="4" id="KW-1185">Reference proteome</keyword>
<proteinExistence type="predicted"/>
<protein>
    <recommendedName>
        <fullName evidence="2">PH domain-containing protein</fullName>
    </recommendedName>
</protein>